<dbReference type="InterPro" id="IPR036844">
    <property type="entry name" value="Hint_dom_sf"/>
</dbReference>
<evidence type="ECO:0000256" key="1">
    <source>
        <dbReference type="SAM" id="Phobius"/>
    </source>
</evidence>
<keyword evidence="3" id="KW-1185">Reference proteome</keyword>
<evidence type="ECO:0000313" key="3">
    <source>
        <dbReference type="Proteomes" id="UP000203826"/>
    </source>
</evidence>
<keyword evidence="1" id="KW-0812">Transmembrane</keyword>
<proteinExistence type="predicted"/>
<keyword evidence="1" id="KW-0472">Membrane</keyword>
<protein>
    <submittedName>
        <fullName evidence="2">Uncharacterized protein</fullName>
    </submittedName>
</protein>
<reference evidence="2 3" key="1">
    <citation type="journal article" date="2015" name="Genome Announc.">
        <title>The 474-Kilobase-Pair Complete Genome Sequence of CeV-01B, a Virus Infecting Haptolina (Chrysochromulina) ericina (Prymnesiophyceae).</title>
        <authorList>
            <person name="Gallot-Lavallee L."/>
            <person name="Pagarete A."/>
            <person name="Legendre M."/>
            <person name="Santini S."/>
            <person name="Sandaa R.A."/>
            <person name="Himmelbauer H."/>
            <person name="Ogata H."/>
            <person name="Bratbak G."/>
            <person name="Claverie J.M."/>
        </authorList>
    </citation>
    <scope>NUCLEOTIDE SEQUENCE [LARGE SCALE GENOMIC DNA]</scope>
    <source>
        <strain evidence="2">CeV-01B</strain>
    </source>
</reference>
<dbReference type="EMBL" id="KT820662">
    <property type="protein sequence ID" value="ALH23290.1"/>
    <property type="molecule type" value="Genomic_DNA"/>
</dbReference>
<feature type="transmembrane region" description="Helical" evidence="1">
    <location>
        <begin position="6"/>
        <end position="29"/>
    </location>
</feature>
<organism evidence="2 3">
    <name type="scientific">Chrysochromulina ericina virus CeV-01B</name>
    <dbReference type="NCBI Taxonomy" id="3070830"/>
    <lineage>
        <taxon>Viruses</taxon>
        <taxon>Varidnaviria</taxon>
        <taxon>Bamfordvirae</taxon>
        <taxon>Nucleocytoviricota</taxon>
        <taxon>Megaviricetes</taxon>
        <taxon>Imitervirales</taxon>
        <taxon>Mesomimiviridae</taxon>
        <taxon>Tethysvirus</taxon>
        <taxon>Tethysvirus raunefjordenense</taxon>
    </lineage>
</organism>
<name>A0A0N9QXQ0_9VIRU</name>
<dbReference type="OrthoDB" id="38901at10239"/>
<dbReference type="Proteomes" id="UP000203826">
    <property type="component" value="Segment"/>
</dbReference>
<evidence type="ECO:0000313" key="2">
    <source>
        <dbReference type="EMBL" id="ALH23290.1"/>
    </source>
</evidence>
<dbReference type="KEGG" id="vg:26049251"/>
<sequence length="310" mass="35416">MKGTDILLTFLIILIFIILFSANILSVGIEKIKKEWPKYRCNPIVMPIANVFGEDTIKNFAFCVQNLQSTFMQDLLQPVHYAEKLISNITKEFTDAINYIRAFFNKIRNMVMSIIKDIMGVFLNLLIGFQHMMISIRDLFEKTIGTLTVFLYLMEGSIMAMKSGWEGPPGHMVRLMCFHPDTLVQLQDGTIKPISVIDPGDILKNSQTVHGTMKLHNLDNNGDYIEKLYEFKGEKDNNDNYTPILVSGSHLIYDKMIKNFINVKNHNDAKLSTIDTKTLICLITSDHTIPLGNYIFHDWEDNQGSPSKNV</sequence>
<dbReference type="SUPFAM" id="SSF51294">
    <property type="entry name" value="Hedgehog/intein (Hint) domain"/>
    <property type="match status" value="1"/>
</dbReference>
<accession>A0A0N9QXQ0</accession>
<gene>
    <name evidence="2" type="ORF">ceV_384</name>
</gene>
<keyword evidence="1" id="KW-1133">Transmembrane helix</keyword>